<dbReference type="EMBL" id="CP042436">
    <property type="protein sequence ID" value="QEC63399.1"/>
    <property type="molecule type" value="Genomic_DNA"/>
</dbReference>
<feature type="active site" description="Charge relay system" evidence="5">
    <location>
        <position position="482"/>
    </location>
</feature>
<dbReference type="GO" id="GO:0004252">
    <property type="term" value="F:serine-type endopeptidase activity"/>
    <property type="evidence" value="ECO:0007669"/>
    <property type="project" value="UniProtKB-UniRule"/>
</dbReference>
<dbReference type="InterPro" id="IPR051048">
    <property type="entry name" value="Peptidase_S8/S53_subtilisin"/>
</dbReference>
<dbReference type="InterPro" id="IPR000209">
    <property type="entry name" value="Peptidase_S8/S53_dom"/>
</dbReference>
<evidence type="ECO:0000256" key="2">
    <source>
        <dbReference type="ARBA" id="ARBA00022670"/>
    </source>
</evidence>
<dbReference type="OrthoDB" id="9798386at2"/>
<dbReference type="PANTHER" id="PTHR43399:SF4">
    <property type="entry name" value="CELL WALL-ASSOCIATED PROTEASE"/>
    <property type="match status" value="1"/>
</dbReference>
<dbReference type="Proteomes" id="UP000321479">
    <property type="component" value="Chromosome"/>
</dbReference>
<accession>A0A5B8UWS8</accession>
<dbReference type="PANTHER" id="PTHR43399">
    <property type="entry name" value="SUBTILISIN-RELATED"/>
    <property type="match status" value="1"/>
</dbReference>
<feature type="signal peptide" evidence="6">
    <location>
        <begin position="1"/>
        <end position="25"/>
    </location>
</feature>
<dbReference type="InterPro" id="IPR015500">
    <property type="entry name" value="Peptidase_S8_subtilisin-rel"/>
</dbReference>
<evidence type="ECO:0000313" key="9">
    <source>
        <dbReference type="Proteomes" id="UP000321479"/>
    </source>
</evidence>
<evidence type="ECO:0000256" key="6">
    <source>
        <dbReference type="SAM" id="SignalP"/>
    </source>
</evidence>
<dbReference type="PRINTS" id="PR00723">
    <property type="entry name" value="SUBTILISIN"/>
</dbReference>
<evidence type="ECO:0000256" key="5">
    <source>
        <dbReference type="PROSITE-ProRule" id="PRU01240"/>
    </source>
</evidence>
<keyword evidence="4 5" id="KW-0720">Serine protease</keyword>
<keyword evidence="2 5" id="KW-0645">Protease</keyword>
<dbReference type="Gene3D" id="3.40.50.200">
    <property type="entry name" value="Peptidase S8/S53 domain"/>
    <property type="match status" value="1"/>
</dbReference>
<dbReference type="PROSITE" id="PS51892">
    <property type="entry name" value="SUBTILASE"/>
    <property type="match status" value="1"/>
</dbReference>
<evidence type="ECO:0000313" key="8">
    <source>
        <dbReference type="EMBL" id="QEC63399.1"/>
    </source>
</evidence>
<dbReference type="GO" id="GO:0006508">
    <property type="term" value="P:proteolysis"/>
    <property type="evidence" value="ECO:0007669"/>
    <property type="project" value="UniProtKB-KW"/>
</dbReference>
<evidence type="ECO:0000256" key="1">
    <source>
        <dbReference type="ARBA" id="ARBA00011073"/>
    </source>
</evidence>
<comment type="similarity">
    <text evidence="1 5">Belongs to the peptidase S8 family.</text>
</comment>
<sequence length="559" mass="61219">MMRPGSYFRIFAICTWALFPLGASAQIVLKNSNWKSAAGNSKLYFGNDTLVIKSGPEGKHSSYATFRQKNDTLIISDIANKNNKALYRILFQNNGSQVTLNASKKGIFFGSELLNGVFANIPDNNGAARDWPYKDAASDSVAGISLYKTYQLLKGRKAKTVIVAVIDNGFDINHEDLKDVIWTNKKEIPGNGIDDDHNGYIDDVHGWNFRSDKSGKSIPHEQSAATQMYVVFRDKYDNADTSKLDQIEKQQWHYFHQAKAKYNEILSTSKDSADLAYAYNINYHSADLIGDSKSNDRFYGSGHIAASAILSHGTHVAGIIAAKRNNGKGVDGIAGDVLIMPVIATTDIGDERDKDIANAIRYAVDNGAAIINMSFSKRFSPDKALVDEAVRYAEKKHVLIIHAAGNDGNNIDTTNYYPVAHYIDGKKAVNFITVGWNRPLFNYRLAHPYSNYGKYNVDLFAPGSDIFSTVPGNGYDYKSGSSMSTPTVTGVAALLLSYFPALSTEQVKKILLESSSKPATIVNRPDSKSPVPFNSLSVTGGIVNAYTAVKMAMTLAGKK</sequence>
<dbReference type="InterPro" id="IPR036852">
    <property type="entry name" value="Peptidase_S8/S53_dom_sf"/>
</dbReference>
<dbReference type="KEGG" id="mgin:FRZ54_12710"/>
<dbReference type="RefSeq" id="WP_147031975.1">
    <property type="nucleotide sequence ID" value="NZ_CP042436.1"/>
</dbReference>
<keyword evidence="9" id="KW-1185">Reference proteome</keyword>
<keyword evidence="3 5" id="KW-0378">Hydrolase</keyword>
<protein>
    <submittedName>
        <fullName evidence="8">S8 family serine peptidase</fullName>
    </submittedName>
</protein>
<evidence type="ECO:0000259" key="7">
    <source>
        <dbReference type="Pfam" id="PF00082"/>
    </source>
</evidence>
<proteinExistence type="inferred from homology"/>
<feature type="domain" description="Peptidase S8/S53" evidence="7">
    <location>
        <begin position="159"/>
        <end position="515"/>
    </location>
</feature>
<dbReference type="Pfam" id="PF00082">
    <property type="entry name" value="Peptidase_S8"/>
    <property type="match status" value="1"/>
</dbReference>
<organism evidence="8 9">
    <name type="scientific">Mucilaginibacter ginsenosidivorans</name>
    <dbReference type="NCBI Taxonomy" id="398053"/>
    <lineage>
        <taxon>Bacteria</taxon>
        <taxon>Pseudomonadati</taxon>
        <taxon>Bacteroidota</taxon>
        <taxon>Sphingobacteriia</taxon>
        <taxon>Sphingobacteriales</taxon>
        <taxon>Sphingobacteriaceae</taxon>
        <taxon>Mucilaginibacter</taxon>
    </lineage>
</organism>
<dbReference type="AlphaFoldDB" id="A0A5B8UWS8"/>
<keyword evidence="6" id="KW-0732">Signal</keyword>
<dbReference type="InterPro" id="IPR022398">
    <property type="entry name" value="Peptidase_S8_His-AS"/>
</dbReference>
<dbReference type="SUPFAM" id="SSF52743">
    <property type="entry name" value="Subtilisin-like"/>
    <property type="match status" value="1"/>
</dbReference>
<name>A0A5B8UWS8_9SPHI</name>
<feature type="active site" description="Charge relay system" evidence="5">
    <location>
        <position position="167"/>
    </location>
</feature>
<feature type="chain" id="PRO_5022794927" evidence="6">
    <location>
        <begin position="26"/>
        <end position="559"/>
    </location>
</feature>
<evidence type="ECO:0000256" key="3">
    <source>
        <dbReference type="ARBA" id="ARBA00022801"/>
    </source>
</evidence>
<dbReference type="PROSITE" id="PS00137">
    <property type="entry name" value="SUBTILASE_HIS"/>
    <property type="match status" value="1"/>
</dbReference>
<gene>
    <name evidence="8" type="ORF">FRZ54_12710</name>
</gene>
<feature type="active site" description="Charge relay system" evidence="5">
    <location>
        <position position="312"/>
    </location>
</feature>
<reference evidence="8 9" key="1">
    <citation type="journal article" date="2017" name="Curr. Microbiol.">
        <title>Mucilaginibacter ginsenosidivorans sp. nov., Isolated from Soil of Ginseng Field.</title>
        <authorList>
            <person name="Kim M.M."/>
            <person name="Siddiqi M.Z."/>
            <person name="Im W.T."/>
        </authorList>
    </citation>
    <scope>NUCLEOTIDE SEQUENCE [LARGE SCALE GENOMIC DNA]</scope>
    <source>
        <strain evidence="8 9">Gsoil 3017</strain>
    </source>
</reference>
<evidence type="ECO:0000256" key="4">
    <source>
        <dbReference type="ARBA" id="ARBA00022825"/>
    </source>
</evidence>